<evidence type="ECO:0000313" key="4">
    <source>
        <dbReference type="Proteomes" id="UP001189429"/>
    </source>
</evidence>
<dbReference type="PROSITE" id="PS50097">
    <property type="entry name" value="BTB"/>
    <property type="match status" value="1"/>
</dbReference>
<feature type="compositionally biased region" description="Low complexity" evidence="1">
    <location>
        <begin position="696"/>
        <end position="707"/>
    </location>
</feature>
<proteinExistence type="predicted"/>
<dbReference type="Gene3D" id="3.30.710.10">
    <property type="entry name" value="Potassium Channel Kv1.1, Chain A"/>
    <property type="match status" value="1"/>
</dbReference>
<evidence type="ECO:0000313" key="3">
    <source>
        <dbReference type="EMBL" id="CAK0824306.1"/>
    </source>
</evidence>
<dbReference type="CDD" id="cd18186">
    <property type="entry name" value="BTB_POZ_ZBTB_KLHL-like"/>
    <property type="match status" value="1"/>
</dbReference>
<feature type="domain" description="BTB" evidence="2">
    <location>
        <begin position="187"/>
        <end position="253"/>
    </location>
</feature>
<keyword evidence="4" id="KW-1185">Reference proteome</keyword>
<feature type="compositionally biased region" description="Basic and acidic residues" evidence="1">
    <location>
        <begin position="104"/>
        <end position="114"/>
    </location>
</feature>
<evidence type="ECO:0000259" key="2">
    <source>
        <dbReference type="PROSITE" id="PS50097"/>
    </source>
</evidence>
<feature type="region of interest" description="Disordered" evidence="1">
    <location>
        <begin position="650"/>
        <end position="725"/>
    </location>
</feature>
<dbReference type="PANTHER" id="PTHR24413">
    <property type="entry name" value="SPECKLE-TYPE POZ PROTEIN"/>
    <property type="match status" value="1"/>
</dbReference>
<organism evidence="3 4">
    <name type="scientific">Prorocentrum cordatum</name>
    <dbReference type="NCBI Taxonomy" id="2364126"/>
    <lineage>
        <taxon>Eukaryota</taxon>
        <taxon>Sar</taxon>
        <taxon>Alveolata</taxon>
        <taxon>Dinophyceae</taxon>
        <taxon>Prorocentrales</taxon>
        <taxon>Prorocentraceae</taxon>
        <taxon>Prorocentrum</taxon>
    </lineage>
</organism>
<feature type="region of interest" description="Disordered" evidence="1">
    <location>
        <begin position="148"/>
        <end position="169"/>
    </location>
</feature>
<dbReference type="EMBL" id="CAUYUJ010008557">
    <property type="protein sequence ID" value="CAK0824306.1"/>
    <property type="molecule type" value="Genomic_DNA"/>
</dbReference>
<comment type="caution">
    <text evidence="3">The sequence shown here is derived from an EMBL/GenBank/DDBJ whole genome shotgun (WGS) entry which is preliminary data.</text>
</comment>
<name>A0ABN9RY33_9DINO</name>
<gene>
    <name evidence="3" type="ORF">PCOR1329_LOCUS24739</name>
</gene>
<accession>A0ABN9RY33</accession>
<feature type="region of interest" description="Disordered" evidence="1">
    <location>
        <begin position="593"/>
        <end position="617"/>
    </location>
</feature>
<dbReference type="CDD" id="cd14733">
    <property type="entry name" value="BACK"/>
    <property type="match status" value="1"/>
</dbReference>
<sequence length="856" mass="92133">MEASSCALPVLAALDVLEACSMYEMERFGTLLREAVLEALDVNQFAVVLRESHVRQIRGLKQGCMRFALHHFDELIERPEVFMGALQELPEVVSDLFKLGRRWKDETTDNRQQGDRGGSPRPAPAPPSSFVADLARLFEAARLAEERDKAGDEAGCEEEEGSAKGPSLGALCSRGRPSWGHHVDLAPDCRIAVGEDIYLGHSAVLAARSDFFFAAFASDMVERATLLVTLQHVRGEAPKRESVLALLHFLYTGLTSRVNVSNAMEVLALVGGEQSDCGDDCGGYLQLHDAATLRRACERAAEEGAVDTQDFLGMLVQAHVLGASRLKARAMQLVVHHFKDLSLMGGFEGLPPPLLTEVLRAVAVEYDRSLPSAAKDLRWELSVLPAPDGRLENTYEAVSSSDLSRGAGASGAAGCSEASLVATFDRPVRVRRVRIGVDLTIGDFDASRLNGSKLQHLTKAGAWQDAGVCVSLQGNQLMFNGWRVVAQLTATFRQLRALTSDIQIRFGGIESYLEAIGSSHAAPDVPVRILGRSILTVLGHCGQFFEVGTAIVAEEWEALPLHELIHLELCGVASWMPTALPGAVETIEETVEGAAEEPLEEKRGDEASEGIPEGDLGIAVERDSGTLEDEAAGPPRPSARPARCRRAGFAREITPAPASPSTGRAGPQGDGADGDPASELRWPSRPRARRLPVETGAELGAGQAAEQSPDESASGAGAPADDPRALAERARAWQWTGGRASGMTPPDVLRQFLALTGKRPDCRDSLELALTALSRRSLIERVRGVMRSPPDSLAQRERRTIDYKMPGEGRAQPCIAPAHIIVAFMRARAGHERTSVYVPAGAAAPWGPRPRWPAPF</sequence>
<dbReference type="InterPro" id="IPR011333">
    <property type="entry name" value="SKP1/BTB/POZ_sf"/>
</dbReference>
<feature type="region of interest" description="Disordered" evidence="1">
    <location>
        <begin position="625"/>
        <end position="644"/>
    </location>
</feature>
<protein>
    <recommendedName>
        <fullName evidence="2">BTB domain-containing protein</fullName>
    </recommendedName>
</protein>
<dbReference type="InterPro" id="IPR000210">
    <property type="entry name" value="BTB/POZ_dom"/>
</dbReference>
<evidence type="ECO:0000256" key="1">
    <source>
        <dbReference type="SAM" id="MobiDB-lite"/>
    </source>
</evidence>
<dbReference type="Pfam" id="PF00651">
    <property type="entry name" value="BTB"/>
    <property type="match status" value="1"/>
</dbReference>
<dbReference type="SUPFAM" id="SSF54695">
    <property type="entry name" value="POZ domain"/>
    <property type="match status" value="1"/>
</dbReference>
<reference evidence="3" key="1">
    <citation type="submission" date="2023-10" db="EMBL/GenBank/DDBJ databases">
        <authorList>
            <person name="Chen Y."/>
            <person name="Shah S."/>
            <person name="Dougan E. K."/>
            <person name="Thang M."/>
            <person name="Chan C."/>
        </authorList>
    </citation>
    <scope>NUCLEOTIDE SEQUENCE [LARGE SCALE GENOMIC DNA]</scope>
</reference>
<dbReference type="Proteomes" id="UP001189429">
    <property type="component" value="Unassembled WGS sequence"/>
</dbReference>
<feature type="region of interest" description="Disordered" evidence="1">
    <location>
        <begin position="104"/>
        <end position="126"/>
    </location>
</feature>